<dbReference type="FunFam" id="3.40.50.720:FF:000190">
    <property type="entry name" value="Pyrroline-5-carboxylate reductase"/>
    <property type="match status" value="1"/>
</dbReference>
<dbReference type="SUPFAM" id="SSF51735">
    <property type="entry name" value="NAD(P)-binding Rossmann-fold domains"/>
    <property type="match status" value="1"/>
</dbReference>
<keyword evidence="3 9" id="KW-0963">Cytoplasm</keyword>
<feature type="binding site" evidence="11">
    <location>
        <begin position="73"/>
        <end position="76"/>
    </location>
    <ligand>
        <name>NADP(+)</name>
        <dbReference type="ChEBI" id="CHEBI:58349"/>
    </ligand>
</feature>
<evidence type="ECO:0000256" key="1">
    <source>
        <dbReference type="ARBA" id="ARBA00004496"/>
    </source>
</evidence>
<dbReference type="InterPro" id="IPR000304">
    <property type="entry name" value="Pyrroline-COOH_reductase"/>
</dbReference>
<comment type="caution">
    <text evidence="14">The sequence shown here is derived from an EMBL/GenBank/DDBJ whole genome shotgun (WGS) entry which is preliminary data.</text>
</comment>
<evidence type="ECO:0000256" key="11">
    <source>
        <dbReference type="PIRSR" id="PIRSR000193-1"/>
    </source>
</evidence>
<comment type="pathway">
    <text evidence="9">Amino-acid biosynthesis; L-proline biosynthesis; L-proline from L-glutamate 5-semialdehyde: step 1/1.</text>
</comment>
<dbReference type="EC" id="1.5.1.2" evidence="9 10"/>
<evidence type="ECO:0000256" key="7">
    <source>
        <dbReference type="ARBA" id="ARBA00023002"/>
    </source>
</evidence>
<comment type="subcellular location">
    <subcellularLocation>
        <location evidence="1 9">Cytoplasm</location>
    </subcellularLocation>
</comment>
<comment type="catalytic activity">
    <reaction evidence="9">
        <text>L-proline + NAD(+) = (S)-1-pyrroline-5-carboxylate + NADH + 2 H(+)</text>
        <dbReference type="Rhea" id="RHEA:14105"/>
        <dbReference type="ChEBI" id="CHEBI:15378"/>
        <dbReference type="ChEBI" id="CHEBI:17388"/>
        <dbReference type="ChEBI" id="CHEBI:57540"/>
        <dbReference type="ChEBI" id="CHEBI:57945"/>
        <dbReference type="ChEBI" id="CHEBI:60039"/>
        <dbReference type="EC" id="1.5.1.2"/>
    </reaction>
</comment>
<dbReference type="InterPro" id="IPR029036">
    <property type="entry name" value="P5CR_dimer"/>
</dbReference>
<evidence type="ECO:0000256" key="4">
    <source>
        <dbReference type="ARBA" id="ARBA00022605"/>
    </source>
</evidence>
<keyword evidence="7 9" id="KW-0560">Oxidoreductase</keyword>
<evidence type="ECO:0000256" key="2">
    <source>
        <dbReference type="ARBA" id="ARBA00005525"/>
    </source>
</evidence>
<dbReference type="Pfam" id="PF03807">
    <property type="entry name" value="F420_oxidored"/>
    <property type="match status" value="1"/>
</dbReference>
<keyword evidence="15" id="KW-1185">Reference proteome</keyword>
<evidence type="ECO:0000256" key="8">
    <source>
        <dbReference type="ARBA" id="ARBA00058118"/>
    </source>
</evidence>
<dbReference type="FunFam" id="1.10.3730.10:FF:000001">
    <property type="entry name" value="Pyrroline-5-carboxylate reductase"/>
    <property type="match status" value="1"/>
</dbReference>
<evidence type="ECO:0000259" key="13">
    <source>
        <dbReference type="Pfam" id="PF14748"/>
    </source>
</evidence>
<protein>
    <recommendedName>
        <fullName evidence="9 10">Pyrroline-5-carboxylate reductase</fullName>
        <shortName evidence="9">P5C reductase</shortName>
        <shortName evidence="9">P5CR</shortName>
        <ecNumber evidence="9 10">1.5.1.2</ecNumber>
    </recommendedName>
    <alternativeName>
        <fullName evidence="9">PCA reductase</fullName>
    </alternativeName>
</protein>
<organism evidence="14 15">
    <name type="scientific">Anaerobacillus alkalilacustris</name>
    <dbReference type="NCBI Taxonomy" id="393763"/>
    <lineage>
        <taxon>Bacteria</taxon>
        <taxon>Bacillati</taxon>
        <taxon>Bacillota</taxon>
        <taxon>Bacilli</taxon>
        <taxon>Bacillales</taxon>
        <taxon>Bacillaceae</taxon>
        <taxon>Anaerobacillus</taxon>
    </lineage>
</organism>
<dbReference type="Proteomes" id="UP000179524">
    <property type="component" value="Unassembled WGS sequence"/>
</dbReference>
<dbReference type="GO" id="GO:0005737">
    <property type="term" value="C:cytoplasm"/>
    <property type="evidence" value="ECO:0007669"/>
    <property type="project" value="UniProtKB-SubCell"/>
</dbReference>
<feature type="domain" description="Pyrroline-5-carboxylate reductase catalytic N-terminal" evidence="12">
    <location>
        <begin position="6"/>
        <end position="102"/>
    </location>
</feature>
<comment type="similarity">
    <text evidence="2 9">Belongs to the pyrroline-5-carboxylate reductase family.</text>
</comment>
<dbReference type="InterPro" id="IPR008927">
    <property type="entry name" value="6-PGluconate_DH-like_C_sf"/>
</dbReference>
<evidence type="ECO:0000313" key="14">
    <source>
        <dbReference type="EMBL" id="OIJ12711.1"/>
    </source>
</evidence>
<evidence type="ECO:0000259" key="12">
    <source>
        <dbReference type="Pfam" id="PF03807"/>
    </source>
</evidence>
<evidence type="ECO:0000313" key="15">
    <source>
        <dbReference type="Proteomes" id="UP000179524"/>
    </source>
</evidence>
<dbReference type="GO" id="GO:0055129">
    <property type="term" value="P:L-proline biosynthetic process"/>
    <property type="evidence" value="ECO:0007669"/>
    <property type="project" value="UniProtKB-UniRule"/>
</dbReference>
<dbReference type="EMBL" id="MLQR01000030">
    <property type="protein sequence ID" value="OIJ12711.1"/>
    <property type="molecule type" value="Genomic_DNA"/>
</dbReference>
<feature type="binding site" evidence="11">
    <location>
        <begin position="10"/>
        <end position="15"/>
    </location>
    <ligand>
        <name>NADP(+)</name>
        <dbReference type="ChEBI" id="CHEBI:58349"/>
    </ligand>
</feature>
<reference evidence="14 15" key="1">
    <citation type="submission" date="2016-10" db="EMBL/GenBank/DDBJ databases">
        <title>Draft genome sequences of four alkaliphilic bacteria belonging to the Anaerobacillus genus.</title>
        <authorList>
            <person name="Bassil N.M."/>
            <person name="Lloyd J.R."/>
        </authorList>
    </citation>
    <scope>NUCLEOTIDE SEQUENCE [LARGE SCALE GENOMIC DNA]</scope>
    <source>
        <strain evidence="14 15">DSM 18345</strain>
    </source>
</reference>
<dbReference type="InterPro" id="IPR036291">
    <property type="entry name" value="NAD(P)-bd_dom_sf"/>
</dbReference>
<dbReference type="UniPathway" id="UPA00098">
    <property type="reaction ID" value="UER00361"/>
</dbReference>
<gene>
    <name evidence="9" type="primary">proC</name>
    <name evidence="14" type="ORF">BKP37_13005</name>
</gene>
<proteinExistence type="inferred from homology"/>
<dbReference type="AlphaFoldDB" id="A0A1S2LJW1"/>
<dbReference type="Gene3D" id="3.40.50.720">
    <property type="entry name" value="NAD(P)-binding Rossmann-like Domain"/>
    <property type="match status" value="1"/>
</dbReference>
<feature type="domain" description="Pyrroline-5-carboxylate reductase dimerisation" evidence="13">
    <location>
        <begin position="165"/>
        <end position="269"/>
    </location>
</feature>
<dbReference type="InterPro" id="IPR028939">
    <property type="entry name" value="P5C_Rdtase_cat_N"/>
</dbReference>
<dbReference type="OrthoDB" id="9805754at2"/>
<sequence length="274" mass="29979">MLTDKKIAFIGAGSMAEAMISGIVAKKLLRPEQIYVTNKQNTERLNFLEENYQVQTFKNFKEVIPNMDIIIFAIKPKDIAATIENIKSYTSKNQLFISVLAGVSTTYISKLIDHNAPIIRTMPNTSAAIGASITAISSGEFATREHLTVAEKLFEAIGEVVVVEEEKQDAITGLSGSGPAYIYYIIEAMEKGASEVGLDKDLAKHLIAQVLIGTAERIKATDLPSKTLYQQVMSPGGTTEAGFKALESYQIQDAMVECIKRAVERSTELGKLYS</sequence>
<comment type="catalytic activity">
    <reaction evidence="9">
        <text>L-proline + NADP(+) = (S)-1-pyrroline-5-carboxylate + NADPH + 2 H(+)</text>
        <dbReference type="Rhea" id="RHEA:14109"/>
        <dbReference type="ChEBI" id="CHEBI:15378"/>
        <dbReference type="ChEBI" id="CHEBI:17388"/>
        <dbReference type="ChEBI" id="CHEBI:57783"/>
        <dbReference type="ChEBI" id="CHEBI:58349"/>
        <dbReference type="ChEBI" id="CHEBI:60039"/>
        <dbReference type="EC" id="1.5.1.2"/>
    </reaction>
</comment>
<dbReference type="GO" id="GO:0004735">
    <property type="term" value="F:pyrroline-5-carboxylate reductase activity"/>
    <property type="evidence" value="ECO:0007669"/>
    <property type="project" value="UniProtKB-UniRule"/>
</dbReference>
<dbReference type="HAMAP" id="MF_01925">
    <property type="entry name" value="P5C_reductase"/>
    <property type="match status" value="1"/>
</dbReference>
<evidence type="ECO:0000256" key="5">
    <source>
        <dbReference type="ARBA" id="ARBA00022650"/>
    </source>
</evidence>
<name>A0A1S2LJW1_9BACI</name>
<evidence type="ECO:0000256" key="6">
    <source>
        <dbReference type="ARBA" id="ARBA00022857"/>
    </source>
</evidence>
<keyword evidence="4 9" id="KW-0028">Amino-acid biosynthesis</keyword>
<evidence type="ECO:0000256" key="10">
    <source>
        <dbReference type="NCBIfam" id="TIGR00112"/>
    </source>
</evidence>
<dbReference type="RefSeq" id="WP_071310031.1">
    <property type="nucleotide sequence ID" value="NZ_MLQR01000030.1"/>
</dbReference>
<dbReference type="Gene3D" id="1.10.3730.10">
    <property type="entry name" value="ProC C-terminal domain-like"/>
    <property type="match status" value="1"/>
</dbReference>
<dbReference type="NCBIfam" id="TIGR00112">
    <property type="entry name" value="proC"/>
    <property type="match status" value="1"/>
</dbReference>
<dbReference type="PIRSF" id="PIRSF000193">
    <property type="entry name" value="Pyrrol-5-carb_rd"/>
    <property type="match status" value="1"/>
</dbReference>
<keyword evidence="6 9" id="KW-0521">NADP</keyword>
<accession>A0A1S2LJW1</accession>
<comment type="function">
    <text evidence="8 9">Catalyzes the reduction of 1-pyrroline-5-carboxylate (PCA) to L-proline.</text>
</comment>
<evidence type="ECO:0000256" key="9">
    <source>
        <dbReference type="HAMAP-Rule" id="MF_01925"/>
    </source>
</evidence>
<dbReference type="Pfam" id="PF14748">
    <property type="entry name" value="P5CR_dimer"/>
    <property type="match status" value="1"/>
</dbReference>
<dbReference type="PANTHER" id="PTHR11645">
    <property type="entry name" value="PYRROLINE-5-CARBOXYLATE REDUCTASE"/>
    <property type="match status" value="1"/>
</dbReference>
<evidence type="ECO:0000256" key="3">
    <source>
        <dbReference type="ARBA" id="ARBA00022490"/>
    </source>
</evidence>
<dbReference type="SUPFAM" id="SSF48179">
    <property type="entry name" value="6-phosphogluconate dehydrogenase C-terminal domain-like"/>
    <property type="match status" value="1"/>
</dbReference>
<keyword evidence="5 9" id="KW-0641">Proline biosynthesis</keyword>
<dbReference type="PANTHER" id="PTHR11645:SF49">
    <property type="entry name" value="PYRROLINE-5-CARBOXYLATE REDUCTASE 1"/>
    <property type="match status" value="1"/>
</dbReference>